<protein>
    <submittedName>
        <fullName evidence="2">Uncharacterized protein</fullName>
    </submittedName>
</protein>
<dbReference type="VEuPathDB" id="TrichDB:TRFO_36336"/>
<feature type="transmembrane region" description="Helical" evidence="1">
    <location>
        <begin position="21"/>
        <end position="39"/>
    </location>
</feature>
<dbReference type="RefSeq" id="XP_068350609.1">
    <property type="nucleotide sequence ID" value="XM_068510771.1"/>
</dbReference>
<accession>A0A1J4JED4</accession>
<evidence type="ECO:0000313" key="3">
    <source>
        <dbReference type="Proteomes" id="UP000179807"/>
    </source>
</evidence>
<reference evidence="2" key="1">
    <citation type="submission" date="2016-10" db="EMBL/GenBank/DDBJ databases">
        <authorList>
            <person name="Benchimol M."/>
            <person name="Almeida L.G."/>
            <person name="Vasconcelos A.T."/>
            <person name="Perreira-Neves A."/>
            <person name="Rosa I.A."/>
            <person name="Tasca T."/>
            <person name="Bogo M.R."/>
            <person name="de Souza W."/>
        </authorList>
    </citation>
    <scope>NUCLEOTIDE SEQUENCE [LARGE SCALE GENOMIC DNA]</scope>
    <source>
        <strain evidence="2">K</strain>
    </source>
</reference>
<dbReference type="GeneID" id="94845475"/>
<evidence type="ECO:0000313" key="2">
    <source>
        <dbReference type="EMBL" id="OHS97472.1"/>
    </source>
</evidence>
<gene>
    <name evidence="2" type="ORF">TRFO_36336</name>
</gene>
<name>A0A1J4JED4_9EUKA</name>
<dbReference type="AlphaFoldDB" id="A0A1J4JED4"/>
<keyword evidence="1" id="KW-0472">Membrane</keyword>
<dbReference type="Proteomes" id="UP000179807">
    <property type="component" value="Unassembled WGS sequence"/>
</dbReference>
<proteinExistence type="predicted"/>
<organism evidence="2 3">
    <name type="scientific">Tritrichomonas foetus</name>
    <dbReference type="NCBI Taxonomy" id="1144522"/>
    <lineage>
        <taxon>Eukaryota</taxon>
        <taxon>Metamonada</taxon>
        <taxon>Parabasalia</taxon>
        <taxon>Tritrichomonadida</taxon>
        <taxon>Tritrichomonadidae</taxon>
        <taxon>Tritrichomonas</taxon>
    </lineage>
</organism>
<sequence length="239" mass="28583">MIKLADQTKFFEKSEPVLQKVTFVIFEYSLILTTMIGFIELKNDIGILKDLQMMMIEILSCEEMQTQNKIEKLFSFFEKISISSNFSIYEAFLRLFAHISIFFNVAQNYQRRQLIFNEILKELISKHSLKTIFHQSTLFFIFKLNRHFLLFFIEEGIIDMSIIETQFSYVNRSNDLLFLFFMPEIQKTNPKLYQEQKEKFEMMNYRPNNTENNSNKVLTIYEKTNSAIRKETHSPKKTS</sequence>
<dbReference type="EMBL" id="MLAK01001114">
    <property type="protein sequence ID" value="OHS97472.1"/>
    <property type="molecule type" value="Genomic_DNA"/>
</dbReference>
<evidence type="ECO:0000256" key="1">
    <source>
        <dbReference type="SAM" id="Phobius"/>
    </source>
</evidence>
<keyword evidence="3" id="KW-1185">Reference proteome</keyword>
<keyword evidence="1" id="KW-1133">Transmembrane helix</keyword>
<keyword evidence="1" id="KW-0812">Transmembrane</keyword>
<comment type="caution">
    <text evidence="2">The sequence shown here is derived from an EMBL/GenBank/DDBJ whole genome shotgun (WGS) entry which is preliminary data.</text>
</comment>